<dbReference type="Proteomes" id="UP000835052">
    <property type="component" value="Unassembled WGS sequence"/>
</dbReference>
<proteinExistence type="predicted"/>
<comment type="caution">
    <text evidence="1">The sequence shown here is derived from an EMBL/GenBank/DDBJ whole genome shotgun (WGS) entry which is preliminary data.</text>
</comment>
<accession>A0A8S1H5G0</accession>
<evidence type="ECO:0000313" key="2">
    <source>
        <dbReference type="Proteomes" id="UP000835052"/>
    </source>
</evidence>
<protein>
    <submittedName>
        <fullName evidence="1">Uncharacterized protein</fullName>
    </submittedName>
</protein>
<dbReference type="EMBL" id="CAJGYM010000021">
    <property type="protein sequence ID" value="CAD6191516.1"/>
    <property type="molecule type" value="Genomic_DNA"/>
</dbReference>
<keyword evidence="2" id="KW-1185">Reference proteome</keyword>
<evidence type="ECO:0000313" key="1">
    <source>
        <dbReference type="EMBL" id="CAD6191516.1"/>
    </source>
</evidence>
<sequence>MSFPVDDVPHHQMDEIVREAEELDDVEQVASLASRHYRMVVRRLRDIYLTNPNADFYRSEDSEEGKSWRK</sequence>
<dbReference type="AlphaFoldDB" id="A0A8S1H5G0"/>
<name>A0A8S1H5G0_9PELO</name>
<gene>
    <name evidence="1" type="ORF">CAUJ_LOCUS7435</name>
</gene>
<reference evidence="1" key="1">
    <citation type="submission" date="2020-10" db="EMBL/GenBank/DDBJ databases">
        <authorList>
            <person name="Kikuchi T."/>
        </authorList>
    </citation>
    <scope>NUCLEOTIDE SEQUENCE</scope>
    <source>
        <strain evidence="1">NKZ352</strain>
    </source>
</reference>
<organism evidence="1 2">
    <name type="scientific">Caenorhabditis auriculariae</name>
    <dbReference type="NCBI Taxonomy" id="2777116"/>
    <lineage>
        <taxon>Eukaryota</taxon>
        <taxon>Metazoa</taxon>
        <taxon>Ecdysozoa</taxon>
        <taxon>Nematoda</taxon>
        <taxon>Chromadorea</taxon>
        <taxon>Rhabditida</taxon>
        <taxon>Rhabditina</taxon>
        <taxon>Rhabditomorpha</taxon>
        <taxon>Rhabditoidea</taxon>
        <taxon>Rhabditidae</taxon>
        <taxon>Peloderinae</taxon>
        <taxon>Caenorhabditis</taxon>
    </lineage>
</organism>